<keyword evidence="2" id="KW-0819">tRNA processing</keyword>
<feature type="compositionally biased region" description="Basic and acidic residues" evidence="5">
    <location>
        <begin position="489"/>
        <end position="505"/>
    </location>
</feature>
<reference evidence="7" key="1">
    <citation type="submission" date="2020-11" db="EMBL/GenBank/DDBJ databases">
        <authorList>
            <person name="Tran Van P."/>
        </authorList>
    </citation>
    <scope>NUCLEOTIDE SEQUENCE</scope>
</reference>
<dbReference type="PANTHER" id="PTHR13326">
    <property type="entry name" value="TRNA PSEUDOURIDINE SYNTHASE D"/>
    <property type="match status" value="1"/>
</dbReference>
<feature type="region of interest" description="Disordered" evidence="5">
    <location>
        <begin position="476"/>
        <end position="576"/>
    </location>
</feature>
<proteinExistence type="inferred from homology"/>
<evidence type="ECO:0000256" key="1">
    <source>
        <dbReference type="ARBA" id="ARBA00007953"/>
    </source>
</evidence>
<dbReference type="CDD" id="cd02576">
    <property type="entry name" value="PseudoU_synth_ScPUS7"/>
    <property type="match status" value="1"/>
</dbReference>
<evidence type="ECO:0000256" key="4">
    <source>
        <dbReference type="ARBA" id="ARBA00036943"/>
    </source>
</evidence>
<dbReference type="GO" id="GO:0008033">
    <property type="term" value="P:tRNA processing"/>
    <property type="evidence" value="ECO:0007669"/>
    <property type="project" value="UniProtKB-KW"/>
</dbReference>
<dbReference type="PIRSF" id="PIRSF037016">
    <property type="entry name" value="Pseudouridin_synth_euk_prd"/>
    <property type="match status" value="1"/>
</dbReference>
<name>A0A7R9BKV6_9CRUS</name>
<protein>
    <recommendedName>
        <fullName evidence="6">TRUD domain-containing protein</fullName>
    </recommendedName>
</protein>
<dbReference type="NCBIfam" id="TIGR00094">
    <property type="entry name" value="tRNA_TruD_broad"/>
    <property type="match status" value="1"/>
</dbReference>
<organism evidence="7">
    <name type="scientific">Notodromas monacha</name>
    <dbReference type="NCBI Taxonomy" id="399045"/>
    <lineage>
        <taxon>Eukaryota</taxon>
        <taxon>Metazoa</taxon>
        <taxon>Ecdysozoa</taxon>
        <taxon>Arthropoda</taxon>
        <taxon>Crustacea</taxon>
        <taxon>Oligostraca</taxon>
        <taxon>Ostracoda</taxon>
        <taxon>Podocopa</taxon>
        <taxon>Podocopida</taxon>
        <taxon>Cypridocopina</taxon>
        <taxon>Cypridoidea</taxon>
        <taxon>Cyprididae</taxon>
        <taxon>Notodromas</taxon>
    </lineage>
</organism>
<dbReference type="GO" id="GO:0009982">
    <property type="term" value="F:pseudouridine synthase activity"/>
    <property type="evidence" value="ECO:0007669"/>
    <property type="project" value="InterPro"/>
</dbReference>
<dbReference type="Pfam" id="PF01142">
    <property type="entry name" value="TruD"/>
    <property type="match status" value="1"/>
</dbReference>
<dbReference type="InterPro" id="IPR020103">
    <property type="entry name" value="PsdUridine_synth_cat_dom_sf"/>
</dbReference>
<evidence type="ECO:0000256" key="2">
    <source>
        <dbReference type="ARBA" id="ARBA00022694"/>
    </source>
</evidence>
<dbReference type="InterPro" id="IPR001656">
    <property type="entry name" value="PsdUridine_synth_TruD"/>
</dbReference>
<dbReference type="GO" id="GO:0005634">
    <property type="term" value="C:nucleus"/>
    <property type="evidence" value="ECO:0007669"/>
    <property type="project" value="TreeGrafter"/>
</dbReference>
<dbReference type="InterPro" id="IPR042214">
    <property type="entry name" value="TruD_catalytic"/>
</dbReference>
<evidence type="ECO:0000313" key="7">
    <source>
        <dbReference type="EMBL" id="CAD7275879.1"/>
    </source>
</evidence>
<dbReference type="InterPro" id="IPR011760">
    <property type="entry name" value="PsdUridine_synth_TruD_insert"/>
</dbReference>
<dbReference type="AlphaFoldDB" id="A0A7R9BKV6"/>
<dbReference type="EMBL" id="OA882535">
    <property type="protein sequence ID" value="CAD7275879.1"/>
    <property type="molecule type" value="Genomic_DNA"/>
</dbReference>
<dbReference type="GO" id="GO:0001522">
    <property type="term" value="P:pseudouridine synthesis"/>
    <property type="evidence" value="ECO:0007669"/>
    <property type="project" value="InterPro"/>
</dbReference>
<dbReference type="GO" id="GO:0003723">
    <property type="term" value="F:RNA binding"/>
    <property type="evidence" value="ECO:0007669"/>
    <property type="project" value="InterPro"/>
</dbReference>
<accession>A0A7R9BKV6</accession>
<sequence>MAGVVSLEAQIKQRLQASRQALAAKKTEVLSELDELRKASAQAPVIMGSGARSDAGLDPAGRESVMGIEAFLGSHPGFTGWVKRRNCDFVVKEVTPGGEVAALTDLSLPVFKGAETDWENLEELELLFGPGKWAELKQNFASDGPKEPMLFDVHEKSKEERMLMHKAVRALGAEMKLNSSTIDGEDGRKKLSVTKYKKGDVQNRQWPPDLPKFLHAVMYTEGMDTQSACSLIAKQLRLPQNIISFAGSKDKAAIVTQRISLSHVKAEKLAQINVDNLKRNEGQLNSRLVVGNFSYAKEPIRLGDSIGNQFTIVIRDFKGDPEPGLKSMSDKGFINYFGLQRFGTTSIPTQAIGKALFACDWAQAVDLLLKPRDGKEEREMQEMRKQWEATKNPGKTLMCLPKKGRYPSSLEWKVLDALRKAPGNFHAALGNLPRSMRQMYCHAYQSYIWNKTVSKRIADHGTKVLAGDLVFIKPDFKPPAEEDSSSTDSPKEEPKSVTDNAEHRNSMRSSRLAAVAQAKADSKKRKKEDSQDASETCSKKPRSEDSEEHQPSENEKENKVSSVDQDASNAQVASAKSRKSWVRHLSEEEAASGNFSISSVLVPIPGYDVAYPDNATLEYMETFLKADKFSVAKFQDPKKDKFIDSPGNNIVTVTILHE</sequence>
<dbReference type="OrthoDB" id="447290at2759"/>
<dbReference type="SUPFAM" id="SSF55120">
    <property type="entry name" value="Pseudouridine synthase"/>
    <property type="match status" value="1"/>
</dbReference>
<evidence type="ECO:0000256" key="5">
    <source>
        <dbReference type="SAM" id="MobiDB-lite"/>
    </source>
</evidence>
<evidence type="ECO:0000313" key="8">
    <source>
        <dbReference type="Proteomes" id="UP000678499"/>
    </source>
</evidence>
<comment type="similarity">
    <text evidence="1">Belongs to the pseudouridine synthase TruD family.</text>
</comment>
<evidence type="ECO:0000256" key="3">
    <source>
        <dbReference type="ARBA" id="ARBA00023235"/>
    </source>
</evidence>
<feature type="compositionally biased region" description="Basic and acidic residues" evidence="5">
    <location>
        <begin position="537"/>
        <end position="559"/>
    </location>
</feature>
<comment type="catalytic activity">
    <reaction evidence="4">
        <text>a uridine in tRNA = a pseudouridine in tRNA</text>
        <dbReference type="Rhea" id="RHEA:54572"/>
        <dbReference type="Rhea" id="RHEA-COMP:13339"/>
        <dbReference type="Rhea" id="RHEA-COMP:13934"/>
        <dbReference type="ChEBI" id="CHEBI:65314"/>
        <dbReference type="ChEBI" id="CHEBI:65315"/>
    </reaction>
</comment>
<dbReference type="Gene3D" id="3.30.2350.20">
    <property type="entry name" value="TruD, catalytic domain"/>
    <property type="match status" value="2"/>
</dbReference>
<feature type="domain" description="TRUD" evidence="6">
    <location>
        <begin position="332"/>
        <end position="653"/>
    </location>
</feature>
<dbReference type="PROSITE" id="PS50984">
    <property type="entry name" value="TRUD"/>
    <property type="match status" value="1"/>
</dbReference>
<keyword evidence="3" id="KW-0413">Isomerase</keyword>
<gene>
    <name evidence="7" type="ORF">NMOB1V02_LOCUS3665</name>
</gene>
<dbReference type="EMBL" id="CAJPEX010000498">
    <property type="protein sequence ID" value="CAG0916031.1"/>
    <property type="molecule type" value="Genomic_DNA"/>
</dbReference>
<dbReference type="Proteomes" id="UP000678499">
    <property type="component" value="Unassembled WGS sequence"/>
</dbReference>
<dbReference type="PANTHER" id="PTHR13326:SF31">
    <property type="entry name" value="PSEUDOURIDYLATE SYNTHASE 7 HOMOLOG"/>
    <property type="match status" value="1"/>
</dbReference>
<keyword evidence="8" id="KW-1185">Reference proteome</keyword>
<feature type="compositionally biased region" description="Polar residues" evidence="5">
    <location>
        <begin position="560"/>
        <end position="574"/>
    </location>
</feature>
<evidence type="ECO:0000259" key="6">
    <source>
        <dbReference type="PROSITE" id="PS50984"/>
    </source>
</evidence>